<accession>A0AAU9V7A5</accession>
<evidence type="ECO:0000313" key="2">
    <source>
        <dbReference type="EMBL" id="CAH2107229.1"/>
    </source>
</evidence>
<evidence type="ECO:0000259" key="1">
    <source>
        <dbReference type="PROSITE" id="PS50878"/>
    </source>
</evidence>
<dbReference type="Proteomes" id="UP001153954">
    <property type="component" value="Unassembled WGS sequence"/>
</dbReference>
<organism evidence="2 3">
    <name type="scientific">Euphydryas editha</name>
    <name type="common">Edith's checkerspot</name>
    <dbReference type="NCBI Taxonomy" id="104508"/>
    <lineage>
        <taxon>Eukaryota</taxon>
        <taxon>Metazoa</taxon>
        <taxon>Ecdysozoa</taxon>
        <taxon>Arthropoda</taxon>
        <taxon>Hexapoda</taxon>
        <taxon>Insecta</taxon>
        <taxon>Pterygota</taxon>
        <taxon>Neoptera</taxon>
        <taxon>Endopterygota</taxon>
        <taxon>Lepidoptera</taxon>
        <taxon>Glossata</taxon>
        <taxon>Ditrysia</taxon>
        <taxon>Papilionoidea</taxon>
        <taxon>Nymphalidae</taxon>
        <taxon>Nymphalinae</taxon>
        <taxon>Euphydryas</taxon>
    </lineage>
</organism>
<evidence type="ECO:0000313" key="3">
    <source>
        <dbReference type="Proteomes" id="UP001153954"/>
    </source>
</evidence>
<dbReference type="GO" id="GO:0071897">
    <property type="term" value="P:DNA biosynthetic process"/>
    <property type="evidence" value="ECO:0007669"/>
    <property type="project" value="UniProtKB-ARBA"/>
</dbReference>
<dbReference type="Pfam" id="PF00078">
    <property type="entry name" value="RVT_1"/>
    <property type="match status" value="1"/>
</dbReference>
<proteinExistence type="predicted"/>
<protein>
    <recommendedName>
        <fullName evidence="1">Reverse transcriptase domain-containing protein</fullName>
    </recommendedName>
</protein>
<dbReference type="InterPro" id="IPR000477">
    <property type="entry name" value="RT_dom"/>
</dbReference>
<dbReference type="AlphaFoldDB" id="A0AAU9V7A5"/>
<dbReference type="PANTHER" id="PTHR33332">
    <property type="entry name" value="REVERSE TRANSCRIPTASE DOMAIN-CONTAINING PROTEIN"/>
    <property type="match status" value="1"/>
</dbReference>
<dbReference type="InterPro" id="IPR043502">
    <property type="entry name" value="DNA/RNA_pol_sf"/>
</dbReference>
<dbReference type="SUPFAM" id="SSF56672">
    <property type="entry name" value="DNA/RNA polymerases"/>
    <property type="match status" value="1"/>
</dbReference>
<gene>
    <name evidence="2" type="ORF">EEDITHA_LOCUS21279</name>
</gene>
<name>A0AAU9V7A5_EUPED</name>
<sequence>MKHVDNNRQVDAVYADFSKAFDRVPHQLILKKITAYGVRGSVLSCFESYISKGPISKIKLLTPLTSTTRYMNSGVPPGSHLGTILFKIFVNDLPHLNKHSAFSLLADDLQLWKVINTSEDVSLLQSELNAFMDWCRINCMEINIKKCNHIKFSRKLFPNPLVYSINSMRLEKIEIVKDLGVLMDSKMTFVPHIDGVRIMLVTSCCG</sequence>
<comment type="caution">
    <text evidence="2">The sequence shown here is derived from an EMBL/GenBank/DDBJ whole genome shotgun (WGS) entry which is preliminary data.</text>
</comment>
<feature type="domain" description="Reverse transcriptase" evidence="1">
    <location>
        <begin position="1"/>
        <end position="183"/>
    </location>
</feature>
<dbReference type="PROSITE" id="PS50878">
    <property type="entry name" value="RT_POL"/>
    <property type="match status" value="1"/>
</dbReference>
<reference evidence="2" key="1">
    <citation type="submission" date="2022-03" db="EMBL/GenBank/DDBJ databases">
        <authorList>
            <person name="Tunstrom K."/>
        </authorList>
    </citation>
    <scope>NUCLEOTIDE SEQUENCE</scope>
</reference>
<dbReference type="EMBL" id="CAKOGL010000030">
    <property type="protein sequence ID" value="CAH2107229.1"/>
    <property type="molecule type" value="Genomic_DNA"/>
</dbReference>
<keyword evidence="3" id="KW-1185">Reference proteome</keyword>